<evidence type="ECO:0000313" key="5">
    <source>
        <dbReference type="Proteomes" id="UP001326715"/>
    </source>
</evidence>
<dbReference type="Pfam" id="PF04773">
    <property type="entry name" value="FecR"/>
    <property type="match status" value="1"/>
</dbReference>
<feature type="transmembrane region" description="Helical" evidence="1">
    <location>
        <begin position="67"/>
        <end position="87"/>
    </location>
</feature>
<keyword evidence="1" id="KW-0472">Membrane</keyword>
<organism evidence="4 5">
    <name type="scientific">Chitinophaga sancti</name>
    <dbReference type="NCBI Taxonomy" id="1004"/>
    <lineage>
        <taxon>Bacteria</taxon>
        <taxon>Pseudomonadati</taxon>
        <taxon>Bacteroidota</taxon>
        <taxon>Chitinophagia</taxon>
        <taxon>Chitinophagales</taxon>
        <taxon>Chitinophagaceae</taxon>
        <taxon>Chitinophaga</taxon>
    </lineage>
</organism>
<name>A0ABZ0XMF1_9BACT</name>
<dbReference type="Gene3D" id="2.60.120.1440">
    <property type="match status" value="1"/>
</dbReference>
<protein>
    <submittedName>
        <fullName evidence="4">FecR domain-containing protein</fullName>
    </submittedName>
</protein>
<dbReference type="InterPro" id="IPR032508">
    <property type="entry name" value="FecR_C"/>
</dbReference>
<dbReference type="RefSeq" id="WP_322518543.1">
    <property type="nucleotide sequence ID" value="NZ_CP140154.1"/>
</dbReference>
<keyword evidence="5" id="KW-1185">Reference proteome</keyword>
<evidence type="ECO:0000259" key="3">
    <source>
        <dbReference type="Pfam" id="PF16344"/>
    </source>
</evidence>
<gene>
    <name evidence="4" type="ORF">SR876_09570</name>
</gene>
<feature type="domain" description="FecR protein" evidence="2">
    <location>
        <begin position="100"/>
        <end position="195"/>
    </location>
</feature>
<reference evidence="4 5" key="1">
    <citation type="submission" date="2023-11" db="EMBL/GenBank/DDBJ databases">
        <title>MicrobeMod: A computational toolkit for identifying prokaryotic methylation and restriction-modification with nanopore sequencing.</title>
        <authorList>
            <person name="Crits-Christoph A."/>
            <person name="Kang S.C."/>
            <person name="Lee H."/>
            <person name="Ostrov N."/>
        </authorList>
    </citation>
    <scope>NUCLEOTIDE SEQUENCE [LARGE SCALE GENOMIC DNA]</scope>
    <source>
        <strain evidence="4 5">ATCC 23090</strain>
    </source>
</reference>
<proteinExistence type="predicted"/>
<dbReference type="PANTHER" id="PTHR30273:SF2">
    <property type="entry name" value="PROTEIN FECR"/>
    <property type="match status" value="1"/>
</dbReference>
<dbReference type="PANTHER" id="PTHR30273">
    <property type="entry name" value="PERIPLASMIC SIGNAL SENSOR AND SIGMA FACTOR ACTIVATOR FECR-RELATED"/>
    <property type="match status" value="1"/>
</dbReference>
<dbReference type="InterPro" id="IPR006860">
    <property type="entry name" value="FecR"/>
</dbReference>
<dbReference type="Pfam" id="PF16344">
    <property type="entry name" value="FecR_C"/>
    <property type="match status" value="1"/>
</dbReference>
<feature type="domain" description="Protein FecR C-terminal" evidence="3">
    <location>
        <begin position="242"/>
        <end position="309"/>
    </location>
</feature>
<evidence type="ECO:0000313" key="4">
    <source>
        <dbReference type="EMBL" id="WQG91753.1"/>
    </source>
</evidence>
<dbReference type="EMBL" id="CP140154">
    <property type="protein sequence ID" value="WQG91753.1"/>
    <property type="molecule type" value="Genomic_DNA"/>
</dbReference>
<accession>A0ABZ0XMF1</accession>
<keyword evidence="1" id="KW-1133">Transmembrane helix</keyword>
<evidence type="ECO:0000259" key="2">
    <source>
        <dbReference type="Pfam" id="PF04773"/>
    </source>
</evidence>
<evidence type="ECO:0000256" key="1">
    <source>
        <dbReference type="SAM" id="Phobius"/>
    </source>
</evidence>
<dbReference type="PIRSF" id="PIRSF018266">
    <property type="entry name" value="FecR"/>
    <property type="match status" value="1"/>
</dbReference>
<dbReference type="Gene3D" id="3.55.50.30">
    <property type="match status" value="1"/>
</dbReference>
<dbReference type="InterPro" id="IPR012373">
    <property type="entry name" value="Ferrdict_sens_TM"/>
</dbReference>
<sequence length="315" mass="34538">MSNQQLKFLLSRYLQGKATPAESAQVEAWYASFNETPLSENDQIRLKNEIISNVLQEINPPARVRKLYWYAAAAVLILLGLSLPFLMTEKKPLPVFADQQVSTPAGSRKTIRLSDGTVVQMNAGTTITIPGDFGVNDRAVSLSGEAFFTVASDAAHPFIIHTGNIQTRVLGTSFNIRSWPEEDTWEIGVSTGKVKVTNEVKHQIISECLTANKSLTHHRQSGISDVTAMDPGLAGAWRNNIFHFNNSSMAEIGQELQRQYNVPVTVSGAGKDGGHFKISFSKEPLDKVLKVLAGLTGITYTIKTDQVIIQVPKTN</sequence>
<dbReference type="Proteomes" id="UP001326715">
    <property type="component" value="Chromosome"/>
</dbReference>
<keyword evidence="1" id="KW-0812">Transmembrane</keyword>